<protein>
    <recommendedName>
        <fullName evidence="2">non-specific serine/threonine protein kinase</fullName>
        <ecNumber evidence="2">2.7.11.1</ecNumber>
    </recommendedName>
</protein>
<dbReference type="AlphaFoldDB" id="A0A438HBX9"/>
<dbReference type="InterPro" id="IPR051824">
    <property type="entry name" value="LRR_Rcpt-Like_S/T_Kinase"/>
</dbReference>
<feature type="domain" description="Protein kinase" evidence="20">
    <location>
        <begin position="711"/>
        <end position="993"/>
    </location>
</feature>
<dbReference type="FunFam" id="1.10.510.10:FF:000044">
    <property type="entry name" value="Putative LRR receptor-like serine/threonine-protein kinase"/>
    <property type="match status" value="1"/>
</dbReference>
<dbReference type="InterPro" id="IPR011009">
    <property type="entry name" value="Kinase-like_dom_sf"/>
</dbReference>
<evidence type="ECO:0000256" key="6">
    <source>
        <dbReference type="ARBA" id="ARBA00022679"/>
    </source>
</evidence>
<dbReference type="Pfam" id="PF00560">
    <property type="entry name" value="LRR_1"/>
    <property type="match status" value="4"/>
</dbReference>
<dbReference type="FunFam" id="3.30.200.20:FF:000217">
    <property type="entry name" value="probable LRR receptor-like serine/threonine-protein kinase At1g53430"/>
    <property type="match status" value="1"/>
</dbReference>
<name>A0A438HBX9_VITVI</name>
<evidence type="ECO:0000256" key="18">
    <source>
        <dbReference type="ARBA" id="ARBA00048679"/>
    </source>
</evidence>
<gene>
    <name evidence="21" type="primary">VvCHDp001117_5</name>
    <name evidence="21" type="ORF">CK203_033331</name>
</gene>
<dbReference type="Proteomes" id="UP000288805">
    <property type="component" value="Unassembled WGS sequence"/>
</dbReference>
<dbReference type="Gene3D" id="3.80.10.10">
    <property type="entry name" value="Ribonuclease Inhibitor"/>
    <property type="match status" value="3"/>
</dbReference>
<evidence type="ECO:0000256" key="16">
    <source>
        <dbReference type="ARBA" id="ARBA00023180"/>
    </source>
</evidence>
<dbReference type="SUPFAM" id="SSF52058">
    <property type="entry name" value="L domain-like"/>
    <property type="match status" value="1"/>
</dbReference>
<dbReference type="PANTHER" id="PTHR48006:SF60">
    <property type="entry name" value="PROTEIN KINASE DOMAIN-CONTAINING PROTEIN"/>
    <property type="match status" value="1"/>
</dbReference>
<keyword evidence="7 19" id="KW-0812">Transmembrane</keyword>
<sequence>MQVKSTQHKLLASPSRSLVTYQKQNLKFAFCTFFVTVKALNTISSKLNISAKLNNSYWSVSQSSCREGRDFNVNITSEIRSLVTCNCTFVNSTVCHVTNMYGFLFFFLSNTSTRLKGLNLTGVLPAEFGSLKYLQELCQPPDVKSGFFLFSDLVKIIDSKAGSFFMNSDLTRNYLNGSIPTSFSRLPLVNLSLLGNRLSGSIPKEIGGIATLEELILEDNQLEGPLNENLGNLGRLRRLLLSGNNFTGTIPQNFRNLKNLTDFRIDGNNLSGKIPDLIGNWTKLDKLFLQGTSMEGPIPLTISQLKNLTELMISNLNGPSMSFPDLQDMKNMTRLALRDCLITGQIPPYLGEMKKLKILDLSFNRLTGQIPESLQSLDSIDYMFLNDNLLSGEVPRGILNWKENIDLSYNNFTGSPPSTCQQNDVSFVSSYSSSKSSTVQWCLKKDLPCPEKPRYHSFFINCGGGKMSFEGNEYDKDVDGRGASHFLADYLERWAYSSTGVFSKEDTAYLANNTSLKIIGPEFYQTARVAPNSLKYYGLCLQKGSYKVRLHFAEIMFTNDQTFSSLGKRIFDVSIQGNVVLKDFNIMEEAKGAGKGIYKDFDDVLVNGSTLEIHLYWSGKGTKSIPVRGVYGPLISAIAVTPNFDPNAGLSVGAIIGIVMASCVVLAFILVLLWMKGYLGGKDLEDKELRALELQTGYFSLRQIKAATNNFDSANKIGEGGFGPVYKGVLSDGSIIAVKQLSSKSKQGNREFVNEIGMISALQHPNLVRLYGCCIEGNQLLLIYEYMENNSLARALFGREEHRLHLDWPTRKKICLGIARGLAYLHEESRLKIVHRDIKATNVLLDKDLSAKISDFGLAKLDEEENTHISTRIAGTIGYMAPEYAMRGYLTDKADVYSFGVVALEIVSGKSNTNYRPKEEFVYLLDWAYVLHEQGNILELVDPILGSNYSEEEAAKMLNLSLLCTNPSPTLRPSMSSVVSMLEGKIAVQAPIVKKSSMNQDMRFKAFEKLSQDSQSHVSAFSQESQVQGSISMNGPWIDSSVSLTSREDTRDHSSSSKLLPELPDLYDVHLD</sequence>
<evidence type="ECO:0000256" key="5">
    <source>
        <dbReference type="ARBA" id="ARBA00022614"/>
    </source>
</evidence>
<dbReference type="PROSITE" id="PS00108">
    <property type="entry name" value="PROTEIN_KINASE_ST"/>
    <property type="match status" value="1"/>
</dbReference>
<keyword evidence="4" id="KW-0597">Phosphoprotein</keyword>
<keyword evidence="13 19" id="KW-1133">Transmembrane helix</keyword>
<evidence type="ECO:0000256" key="8">
    <source>
        <dbReference type="ARBA" id="ARBA00022729"/>
    </source>
</evidence>
<keyword evidence="9" id="KW-0677">Repeat</keyword>
<dbReference type="CDD" id="cd14066">
    <property type="entry name" value="STKc_IRAK"/>
    <property type="match status" value="1"/>
</dbReference>
<evidence type="ECO:0000256" key="9">
    <source>
        <dbReference type="ARBA" id="ARBA00022737"/>
    </source>
</evidence>
<dbReference type="GO" id="GO:0004674">
    <property type="term" value="F:protein serine/threonine kinase activity"/>
    <property type="evidence" value="ECO:0007669"/>
    <property type="project" value="UniProtKB-KW"/>
</dbReference>
<dbReference type="PROSITE" id="PS50011">
    <property type="entry name" value="PROTEIN_KINASE_DOM"/>
    <property type="match status" value="1"/>
</dbReference>
<dbReference type="PANTHER" id="PTHR48006">
    <property type="entry name" value="LEUCINE-RICH REPEAT-CONTAINING PROTEIN DDB_G0281931-RELATED"/>
    <property type="match status" value="1"/>
</dbReference>
<dbReference type="SUPFAM" id="SSF56112">
    <property type="entry name" value="Protein kinase-like (PK-like)"/>
    <property type="match status" value="1"/>
</dbReference>
<keyword evidence="14 19" id="KW-0472">Membrane</keyword>
<dbReference type="InterPro" id="IPR008271">
    <property type="entry name" value="Ser/Thr_kinase_AS"/>
</dbReference>
<evidence type="ECO:0000256" key="1">
    <source>
        <dbReference type="ARBA" id="ARBA00004479"/>
    </source>
</evidence>
<dbReference type="SMART" id="SM00220">
    <property type="entry name" value="S_TKc"/>
    <property type="match status" value="1"/>
</dbReference>
<keyword evidence="11 21" id="KW-0418">Kinase</keyword>
<dbReference type="FunFam" id="2.60.120.430:FF:000004">
    <property type="entry name" value="Putative leucine-rich repeat receptor-like serine/threonine-protein kinase"/>
    <property type="match status" value="1"/>
</dbReference>
<reference evidence="21 22" key="1">
    <citation type="journal article" date="2018" name="PLoS Genet.">
        <title>Population sequencing reveals clonal diversity and ancestral inbreeding in the grapevine cultivar Chardonnay.</title>
        <authorList>
            <person name="Roach M.J."/>
            <person name="Johnson D.L."/>
            <person name="Bohlmann J."/>
            <person name="van Vuuren H.J."/>
            <person name="Jones S.J."/>
            <person name="Pretorius I.S."/>
            <person name="Schmidt S.A."/>
            <person name="Borneman A.R."/>
        </authorList>
    </citation>
    <scope>NUCLEOTIDE SEQUENCE [LARGE SCALE GENOMIC DNA]</scope>
    <source>
        <strain evidence="22">cv. Chardonnay</strain>
        <tissue evidence="21">Leaf</tissue>
    </source>
</reference>
<keyword evidence="10" id="KW-0547">Nucleotide-binding</keyword>
<evidence type="ECO:0000256" key="14">
    <source>
        <dbReference type="ARBA" id="ARBA00023136"/>
    </source>
</evidence>
<dbReference type="InterPro" id="IPR001245">
    <property type="entry name" value="Ser-Thr/Tyr_kinase_cat_dom"/>
</dbReference>
<evidence type="ECO:0000256" key="10">
    <source>
        <dbReference type="ARBA" id="ARBA00022741"/>
    </source>
</evidence>
<evidence type="ECO:0000256" key="7">
    <source>
        <dbReference type="ARBA" id="ARBA00022692"/>
    </source>
</evidence>
<comment type="catalytic activity">
    <reaction evidence="17">
        <text>L-threonyl-[protein] + ATP = O-phospho-L-threonyl-[protein] + ADP + H(+)</text>
        <dbReference type="Rhea" id="RHEA:46608"/>
        <dbReference type="Rhea" id="RHEA-COMP:11060"/>
        <dbReference type="Rhea" id="RHEA-COMP:11605"/>
        <dbReference type="ChEBI" id="CHEBI:15378"/>
        <dbReference type="ChEBI" id="CHEBI:30013"/>
        <dbReference type="ChEBI" id="CHEBI:30616"/>
        <dbReference type="ChEBI" id="CHEBI:61977"/>
        <dbReference type="ChEBI" id="CHEBI:456216"/>
        <dbReference type="EC" id="2.7.11.1"/>
    </reaction>
</comment>
<keyword evidence="3" id="KW-0723">Serine/threonine-protein kinase</keyword>
<evidence type="ECO:0000256" key="11">
    <source>
        <dbReference type="ARBA" id="ARBA00022777"/>
    </source>
</evidence>
<evidence type="ECO:0000313" key="22">
    <source>
        <dbReference type="Proteomes" id="UP000288805"/>
    </source>
</evidence>
<evidence type="ECO:0000259" key="20">
    <source>
        <dbReference type="PROSITE" id="PS50011"/>
    </source>
</evidence>
<dbReference type="GO" id="GO:0005524">
    <property type="term" value="F:ATP binding"/>
    <property type="evidence" value="ECO:0007669"/>
    <property type="project" value="UniProtKB-KW"/>
</dbReference>
<evidence type="ECO:0000313" key="21">
    <source>
        <dbReference type="EMBL" id="RVW81937.1"/>
    </source>
</evidence>
<dbReference type="Gene3D" id="2.60.120.430">
    <property type="entry name" value="Galactose-binding lectin"/>
    <property type="match status" value="1"/>
</dbReference>
<keyword evidence="8" id="KW-0732">Signal</keyword>
<dbReference type="EMBL" id="QGNW01000246">
    <property type="protein sequence ID" value="RVW81937.1"/>
    <property type="molecule type" value="Genomic_DNA"/>
</dbReference>
<keyword evidence="15 21" id="KW-0675">Receptor</keyword>
<comment type="catalytic activity">
    <reaction evidence="18">
        <text>L-seryl-[protein] + ATP = O-phospho-L-seryl-[protein] + ADP + H(+)</text>
        <dbReference type="Rhea" id="RHEA:17989"/>
        <dbReference type="Rhea" id="RHEA-COMP:9863"/>
        <dbReference type="Rhea" id="RHEA-COMP:11604"/>
        <dbReference type="ChEBI" id="CHEBI:15378"/>
        <dbReference type="ChEBI" id="CHEBI:29999"/>
        <dbReference type="ChEBI" id="CHEBI:30616"/>
        <dbReference type="ChEBI" id="CHEBI:83421"/>
        <dbReference type="ChEBI" id="CHEBI:456216"/>
        <dbReference type="EC" id="2.7.11.1"/>
    </reaction>
</comment>
<dbReference type="InterPro" id="IPR001611">
    <property type="entry name" value="Leu-rich_rpt"/>
</dbReference>
<dbReference type="GO" id="GO:0016020">
    <property type="term" value="C:membrane"/>
    <property type="evidence" value="ECO:0007669"/>
    <property type="project" value="UniProtKB-SubCell"/>
</dbReference>
<evidence type="ECO:0000256" key="2">
    <source>
        <dbReference type="ARBA" id="ARBA00012513"/>
    </source>
</evidence>
<dbReference type="EC" id="2.7.11.1" evidence="2"/>
<dbReference type="InterPro" id="IPR032675">
    <property type="entry name" value="LRR_dom_sf"/>
</dbReference>
<accession>A0A438HBX9</accession>
<feature type="transmembrane region" description="Helical" evidence="19">
    <location>
        <begin position="650"/>
        <end position="674"/>
    </location>
</feature>
<evidence type="ECO:0000256" key="19">
    <source>
        <dbReference type="SAM" id="Phobius"/>
    </source>
</evidence>
<keyword evidence="5" id="KW-0433">Leucine-rich repeat</keyword>
<dbReference type="InterPro" id="IPR000719">
    <property type="entry name" value="Prot_kinase_dom"/>
</dbReference>
<dbReference type="FunFam" id="3.80.10.10:FF:000916">
    <property type="entry name" value="Probable LRR receptor-like serine/threonine-protein kinase At1g53440"/>
    <property type="match status" value="1"/>
</dbReference>
<evidence type="ECO:0000256" key="13">
    <source>
        <dbReference type="ARBA" id="ARBA00022989"/>
    </source>
</evidence>
<evidence type="ECO:0000256" key="12">
    <source>
        <dbReference type="ARBA" id="ARBA00022840"/>
    </source>
</evidence>
<comment type="caution">
    <text evidence="21">The sequence shown here is derived from an EMBL/GenBank/DDBJ whole genome shotgun (WGS) entry which is preliminary data.</text>
</comment>
<dbReference type="Gene3D" id="3.30.200.20">
    <property type="entry name" value="Phosphorylase Kinase, domain 1"/>
    <property type="match status" value="1"/>
</dbReference>
<dbReference type="FunFam" id="3.80.10.10:FF:000041">
    <property type="entry name" value="LRR receptor-like serine/threonine-protein kinase ERECTA"/>
    <property type="match status" value="1"/>
</dbReference>
<evidence type="ECO:0000256" key="17">
    <source>
        <dbReference type="ARBA" id="ARBA00047899"/>
    </source>
</evidence>
<keyword evidence="16" id="KW-0325">Glycoprotein</keyword>
<keyword evidence="12" id="KW-0067">ATP-binding</keyword>
<keyword evidence="6" id="KW-0808">Transferase</keyword>
<evidence type="ECO:0000256" key="4">
    <source>
        <dbReference type="ARBA" id="ARBA00022553"/>
    </source>
</evidence>
<dbReference type="Pfam" id="PF11721">
    <property type="entry name" value="Malectin"/>
    <property type="match status" value="1"/>
</dbReference>
<evidence type="ECO:0000256" key="3">
    <source>
        <dbReference type="ARBA" id="ARBA00022527"/>
    </source>
</evidence>
<dbReference type="Gene3D" id="1.10.510.10">
    <property type="entry name" value="Transferase(Phosphotransferase) domain 1"/>
    <property type="match status" value="1"/>
</dbReference>
<organism evidence="21 22">
    <name type="scientific">Vitis vinifera</name>
    <name type="common">Grape</name>
    <dbReference type="NCBI Taxonomy" id="29760"/>
    <lineage>
        <taxon>Eukaryota</taxon>
        <taxon>Viridiplantae</taxon>
        <taxon>Streptophyta</taxon>
        <taxon>Embryophyta</taxon>
        <taxon>Tracheophyta</taxon>
        <taxon>Spermatophyta</taxon>
        <taxon>Magnoliopsida</taxon>
        <taxon>eudicotyledons</taxon>
        <taxon>Gunneridae</taxon>
        <taxon>Pentapetalae</taxon>
        <taxon>rosids</taxon>
        <taxon>Vitales</taxon>
        <taxon>Vitaceae</taxon>
        <taxon>Viteae</taxon>
        <taxon>Vitis</taxon>
    </lineage>
</organism>
<dbReference type="Pfam" id="PF07714">
    <property type="entry name" value="PK_Tyr_Ser-Thr"/>
    <property type="match status" value="1"/>
</dbReference>
<dbReference type="InterPro" id="IPR021720">
    <property type="entry name" value="Malectin_dom"/>
</dbReference>
<comment type="subcellular location">
    <subcellularLocation>
        <location evidence="1">Membrane</location>
        <topology evidence="1">Single-pass type I membrane protein</topology>
    </subcellularLocation>
</comment>
<evidence type="ECO:0000256" key="15">
    <source>
        <dbReference type="ARBA" id="ARBA00023170"/>
    </source>
</evidence>
<proteinExistence type="predicted"/>